<dbReference type="GeneID" id="57034554"/>
<dbReference type="EMBL" id="UGOL01000001">
    <property type="protein sequence ID" value="STX78711.1"/>
    <property type="molecule type" value="Genomic_DNA"/>
</dbReference>
<proteinExistence type="predicted"/>
<organism evidence="2 3">
    <name type="scientific">Legionella pneumophila</name>
    <dbReference type="NCBI Taxonomy" id="446"/>
    <lineage>
        <taxon>Bacteria</taxon>
        <taxon>Pseudomonadati</taxon>
        <taxon>Pseudomonadota</taxon>
        <taxon>Gammaproteobacteria</taxon>
        <taxon>Legionellales</taxon>
        <taxon>Legionellaceae</taxon>
        <taxon>Legionella</taxon>
    </lineage>
</organism>
<dbReference type="RefSeq" id="WP_010946301.1">
    <property type="nucleotide sequence ID" value="NZ_BAZA01000245.1"/>
</dbReference>
<evidence type="ECO:0000313" key="2">
    <source>
        <dbReference type="EMBL" id="STX78711.1"/>
    </source>
</evidence>
<reference evidence="1" key="3">
    <citation type="submission" date="2019-10" db="EMBL/GenBank/DDBJ databases">
        <authorList>
            <consortium name="NCBI Pathogen Detection Project"/>
        </authorList>
    </citation>
    <scope>NUCLEOTIDE SEQUENCE</scope>
    <source>
        <strain evidence="1">AZ00058701</strain>
    </source>
</reference>
<dbReference type="AlphaFoldDB" id="A0A129D3J0"/>
<reference evidence="1" key="1">
    <citation type="journal article" date="2018" name="Genome Biol.">
        <title>SKESA: strategic k-mer extension for scrupulous assemblies.</title>
        <authorList>
            <person name="Souvorov A."/>
            <person name="Agarwala R."/>
            <person name="Lipman D.J."/>
        </authorList>
    </citation>
    <scope>NUCLEOTIDE SEQUENCE</scope>
    <source>
        <strain evidence="1">AZ00058701</strain>
    </source>
</reference>
<gene>
    <name evidence="1" type="ORF">JBJ86_08160</name>
    <name evidence="2" type="ORF">NCTC12000_00693</name>
</gene>
<name>A0A129D3J0_LEGPN</name>
<reference evidence="2 3" key="2">
    <citation type="submission" date="2018-06" db="EMBL/GenBank/DDBJ databases">
        <authorList>
            <consortium name="Pathogen Informatics"/>
            <person name="Doyle S."/>
        </authorList>
    </citation>
    <scope>NUCLEOTIDE SEQUENCE [LARGE SCALE GENOMIC DNA]</scope>
    <source>
        <strain evidence="2 3">NCTC12000</strain>
    </source>
</reference>
<evidence type="ECO:0000313" key="1">
    <source>
        <dbReference type="EMBL" id="HAU1880213.1"/>
    </source>
</evidence>
<dbReference type="OMA" id="NNPAFCG"/>
<accession>A0A129D3J0</accession>
<dbReference type="Proteomes" id="UP000866496">
    <property type="component" value="Unassembled WGS sequence"/>
</dbReference>
<evidence type="ECO:0000313" key="3">
    <source>
        <dbReference type="Proteomes" id="UP000254631"/>
    </source>
</evidence>
<protein>
    <submittedName>
        <fullName evidence="2">Uncharacterized protein</fullName>
    </submittedName>
</protein>
<dbReference type="Proteomes" id="UP000254631">
    <property type="component" value="Unassembled WGS sequence"/>
</dbReference>
<sequence length="206" mass="24046">MDIKKLKKAASNFLERYPGGFYHPEMIEMGKKHKMDKMVALAQGSFAKQNFKNPDEITNSMLKIVTQSSLISIFEKPKFRDFIKRTPPNDKVLIAKGLKELLYGNEQEGFEELLFQFQREKLAKWTLMTIFQAYFNPEVDVFIKPTTTKNIIKELNLDIVYNPTPSWEFYESYRNIINQMKTKIEKSLAPSNAAFCGFLMMSLDDR</sequence>
<dbReference type="EMBL" id="DACWHX010000009">
    <property type="protein sequence ID" value="HAU1880213.1"/>
    <property type="molecule type" value="Genomic_DNA"/>
</dbReference>